<evidence type="ECO:0000256" key="2">
    <source>
        <dbReference type="ARBA" id="ARBA00007639"/>
    </source>
</evidence>
<accession>A0A7C9VGR5</accession>
<dbReference type="CDD" id="cd20008">
    <property type="entry name" value="PBP1_ABC_sugar_binding-like"/>
    <property type="match status" value="1"/>
</dbReference>
<dbReference type="InterPro" id="IPR025997">
    <property type="entry name" value="SBP_2_dom"/>
</dbReference>
<dbReference type="InterPro" id="IPR028082">
    <property type="entry name" value="Peripla_BP_I"/>
</dbReference>
<dbReference type="SUPFAM" id="SSF53822">
    <property type="entry name" value="Periplasmic binding protein-like I"/>
    <property type="match status" value="1"/>
</dbReference>
<organism evidence="5 6">
    <name type="scientific">Mesorhizobium zhangyense</name>
    <dbReference type="NCBI Taxonomy" id="1776730"/>
    <lineage>
        <taxon>Bacteria</taxon>
        <taxon>Pseudomonadati</taxon>
        <taxon>Pseudomonadota</taxon>
        <taxon>Alphaproteobacteria</taxon>
        <taxon>Hyphomicrobiales</taxon>
        <taxon>Phyllobacteriaceae</taxon>
        <taxon>Mesorhizobium</taxon>
    </lineage>
</organism>
<dbReference type="Proteomes" id="UP000481252">
    <property type="component" value="Unassembled WGS sequence"/>
</dbReference>
<name>A0A7C9VGR5_9HYPH</name>
<evidence type="ECO:0000256" key="1">
    <source>
        <dbReference type="ARBA" id="ARBA00004196"/>
    </source>
</evidence>
<comment type="caution">
    <text evidence="5">The sequence shown here is derived from an EMBL/GenBank/DDBJ whole genome shotgun (WGS) entry which is preliminary data.</text>
</comment>
<dbReference type="AlphaFoldDB" id="A0A7C9VGR5"/>
<dbReference type="EMBL" id="JAAKZG010000018">
    <property type="protein sequence ID" value="NGN44652.1"/>
    <property type="molecule type" value="Genomic_DNA"/>
</dbReference>
<evidence type="ECO:0000256" key="3">
    <source>
        <dbReference type="ARBA" id="ARBA00022729"/>
    </source>
</evidence>
<reference evidence="5 6" key="1">
    <citation type="submission" date="2020-02" db="EMBL/GenBank/DDBJ databases">
        <title>Genome sequence of the type strain CGMCC 1.15528 of Mesorhizobium zhangyense.</title>
        <authorList>
            <person name="Gao J."/>
            <person name="Sun J."/>
        </authorList>
    </citation>
    <scope>NUCLEOTIDE SEQUENCE [LARGE SCALE GENOMIC DNA]</scope>
    <source>
        <strain evidence="5 6">CGMCC 1.15528</strain>
    </source>
</reference>
<comment type="similarity">
    <text evidence="2">Belongs to the bacterial solute-binding protein 2 family.</text>
</comment>
<keyword evidence="3" id="KW-0732">Signal</keyword>
<dbReference type="PANTHER" id="PTHR46847">
    <property type="entry name" value="D-ALLOSE-BINDING PERIPLASMIC PROTEIN-RELATED"/>
    <property type="match status" value="1"/>
</dbReference>
<evidence type="ECO:0000259" key="4">
    <source>
        <dbReference type="Pfam" id="PF13407"/>
    </source>
</evidence>
<dbReference type="GO" id="GO:0030246">
    <property type="term" value="F:carbohydrate binding"/>
    <property type="evidence" value="ECO:0007669"/>
    <property type="project" value="UniProtKB-ARBA"/>
</dbReference>
<dbReference type="PANTHER" id="PTHR46847:SF1">
    <property type="entry name" value="D-ALLOSE-BINDING PERIPLASMIC PROTEIN-RELATED"/>
    <property type="match status" value="1"/>
</dbReference>
<dbReference type="GO" id="GO:0030313">
    <property type="term" value="C:cell envelope"/>
    <property type="evidence" value="ECO:0007669"/>
    <property type="project" value="UniProtKB-SubCell"/>
</dbReference>
<evidence type="ECO:0000313" key="6">
    <source>
        <dbReference type="Proteomes" id="UP000481252"/>
    </source>
</evidence>
<gene>
    <name evidence="5" type="ORF">G6N74_26700</name>
</gene>
<sequence>MMMPTSWKTYAISTGVLVLMAVPALSETIPMITKSTQSYYFQVMMAGARQAGKDLKIDVPELGPTSFSDIAGQIGILENAVTNKADAIVISPLDFNALGQPITEAATHVPVIGTDSGAETDAFTSMLSTDNRQGGRDAADALASAIQSEYGAPEGGVALLMLMAGQSTLDQRAAGFKEQLAAKYPKIKLVTERLGDGQVTTALNTMTDIITSNPNLRGVFGSDLVTGAGAGQAIAENGLQGKVKLVSFDTDENLVKMLQDGVVSALVVQDPYRMGYAGVKTALAAVRGERIERAIDTGVTIITKDNMSSQRSQSLLNPKID</sequence>
<dbReference type="Pfam" id="PF13407">
    <property type="entry name" value="Peripla_BP_4"/>
    <property type="match status" value="1"/>
</dbReference>
<evidence type="ECO:0000313" key="5">
    <source>
        <dbReference type="EMBL" id="NGN44652.1"/>
    </source>
</evidence>
<proteinExistence type="inferred from homology"/>
<keyword evidence="6" id="KW-1185">Reference proteome</keyword>
<feature type="domain" description="Periplasmic binding protein" evidence="4">
    <location>
        <begin position="31"/>
        <end position="289"/>
    </location>
</feature>
<protein>
    <submittedName>
        <fullName evidence="5">ABC transporter substrate-binding protein</fullName>
    </submittedName>
</protein>
<dbReference type="Gene3D" id="3.40.50.2300">
    <property type="match status" value="2"/>
</dbReference>
<comment type="subcellular location">
    <subcellularLocation>
        <location evidence="1">Cell envelope</location>
    </subcellularLocation>
</comment>